<dbReference type="GO" id="GO:0004222">
    <property type="term" value="F:metalloendopeptidase activity"/>
    <property type="evidence" value="ECO:0007669"/>
    <property type="project" value="TreeGrafter"/>
</dbReference>
<feature type="domain" description="M23ase beta-sheet core" evidence="1">
    <location>
        <begin position="97"/>
        <end position="197"/>
    </location>
</feature>
<dbReference type="SUPFAM" id="SSF51261">
    <property type="entry name" value="Duplicated hybrid motif"/>
    <property type="match status" value="1"/>
</dbReference>
<dbReference type="Gene3D" id="2.70.70.10">
    <property type="entry name" value="Glucose Permease (Domain IIA)"/>
    <property type="match status" value="1"/>
</dbReference>
<dbReference type="Pfam" id="PF01551">
    <property type="entry name" value="Peptidase_M23"/>
    <property type="match status" value="1"/>
</dbReference>
<evidence type="ECO:0000259" key="1">
    <source>
        <dbReference type="Pfam" id="PF01551"/>
    </source>
</evidence>
<dbReference type="PANTHER" id="PTHR21666">
    <property type="entry name" value="PEPTIDASE-RELATED"/>
    <property type="match status" value="1"/>
</dbReference>
<reference evidence="2 3" key="1">
    <citation type="submission" date="2018-06" db="EMBL/GenBank/DDBJ databases">
        <title>Genomic Encyclopedia of Archaeal and Bacterial Type Strains, Phase II (KMG-II): from individual species to whole genera.</title>
        <authorList>
            <person name="Goeker M."/>
        </authorList>
    </citation>
    <scope>NUCLEOTIDE SEQUENCE [LARGE SCALE GENOMIC DNA]</scope>
    <source>
        <strain evidence="2 3">DSM 12408</strain>
    </source>
</reference>
<organism evidence="2 3">
    <name type="scientific">Gelidibacter algens</name>
    <dbReference type="NCBI Taxonomy" id="49280"/>
    <lineage>
        <taxon>Bacteria</taxon>
        <taxon>Pseudomonadati</taxon>
        <taxon>Bacteroidota</taxon>
        <taxon>Flavobacteriia</taxon>
        <taxon>Flavobacteriales</taxon>
        <taxon>Flavobacteriaceae</taxon>
        <taxon>Gelidibacter</taxon>
    </lineage>
</organism>
<keyword evidence="3" id="KW-1185">Reference proteome</keyword>
<evidence type="ECO:0000313" key="2">
    <source>
        <dbReference type="EMBL" id="RAJ25253.1"/>
    </source>
</evidence>
<gene>
    <name evidence="2" type="ORF">LX77_01555</name>
</gene>
<dbReference type="OrthoDB" id="9801052at2"/>
<evidence type="ECO:0000313" key="3">
    <source>
        <dbReference type="Proteomes" id="UP000248987"/>
    </source>
</evidence>
<dbReference type="AlphaFoldDB" id="A0A1A7R386"/>
<sequence>MTSKDFTSFLKSISTIPLSVLDANIPKNNYTPLELSISNKDLQHVDVGSSSALEVYITNHMHNHNALVAFGGYNETRNIYQRSVYFNQTNLDTERNIHIGMDLWIAANSPIFSPLNATVHSFKNNTNHGDYGPTIILKHHINTVEFYTLYGHLSVASIADLKVGQVFNEGQQIATLGEATVNGDYPPHLHFQIIKDMQGLEGDYPGVCNKKDLEFYLENCPDPNLLLGL</sequence>
<protein>
    <submittedName>
        <fullName evidence="2">Peptidase M23-like protein</fullName>
    </submittedName>
</protein>
<accession>A0A1A7R386</accession>
<name>A0A1A7R386_9FLAO</name>
<dbReference type="CDD" id="cd12797">
    <property type="entry name" value="M23_peptidase"/>
    <property type="match status" value="1"/>
</dbReference>
<dbReference type="InterPro" id="IPR050570">
    <property type="entry name" value="Cell_wall_metabolism_enzyme"/>
</dbReference>
<dbReference type="PANTHER" id="PTHR21666:SF270">
    <property type="entry name" value="MUREIN HYDROLASE ACTIVATOR ENVC"/>
    <property type="match status" value="1"/>
</dbReference>
<dbReference type="STRING" id="49280.A9996_07440"/>
<dbReference type="RefSeq" id="WP_066432783.1">
    <property type="nucleotide sequence ID" value="NZ_LZRN01000011.1"/>
</dbReference>
<dbReference type="EMBL" id="QLLQ01000004">
    <property type="protein sequence ID" value="RAJ25253.1"/>
    <property type="molecule type" value="Genomic_DNA"/>
</dbReference>
<dbReference type="Proteomes" id="UP000248987">
    <property type="component" value="Unassembled WGS sequence"/>
</dbReference>
<dbReference type="InterPro" id="IPR011055">
    <property type="entry name" value="Dup_hybrid_motif"/>
</dbReference>
<comment type="caution">
    <text evidence="2">The sequence shown here is derived from an EMBL/GenBank/DDBJ whole genome shotgun (WGS) entry which is preliminary data.</text>
</comment>
<dbReference type="InterPro" id="IPR016047">
    <property type="entry name" value="M23ase_b-sheet_dom"/>
</dbReference>
<proteinExistence type="predicted"/>